<dbReference type="PaxDb" id="3880-AES65427"/>
<evidence type="ECO:0000313" key="3">
    <source>
        <dbReference type="Proteomes" id="UP000002051"/>
    </source>
</evidence>
<dbReference type="AlphaFoldDB" id="G7III4"/>
<accession>G7III4</accession>
<reference evidence="2" key="3">
    <citation type="submission" date="2015-04" db="UniProtKB">
        <authorList>
            <consortium name="EnsemblPlants"/>
        </authorList>
    </citation>
    <scope>IDENTIFICATION</scope>
    <source>
        <strain evidence="2">cv. Jemalong A17</strain>
    </source>
</reference>
<reference evidence="1 3" key="1">
    <citation type="journal article" date="2011" name="Nature">
        <title>The Medicago genome provides insight into the evolution of rhizobial symbioses.</title>
        <authorList>
            <person name="Young N.D."/>
            <person name="Debelle F."/>
            <person name="Oldroyd G.E."/>
            <person name="Geurts R."/>
            <person name="Cannon S.B."/>
            <person name="Udvardi M.K."/>
            <person name="Benedito V.A."/>
            <person name="Mayer K.F."/>
            <person name="Gouzy J."/>
            <person name="Schoof H."/>
            <person name="Van de Peer Y."/>
            <person name="Proost S."/>
            <person name="Cook D.R."/>
            <person name="Meyers B.C."/>
            <person name="Spannagl M."/>
            <person name="Cheung F."/>
            <person name="De Mita S."/>
            <person name="Krishnakumar V."/>
            <person name="Gundlach H."/>
            <person name="Zhou S."/>
            <person name="Mudge J."/>
            <person name="Bharti A.K."/>
            <person name="Murray J.D."/>
            <person name="Naoumkina M.A."/>
            <person name="Rosen B."/>
            <person name="Silverstein K.A."/>
            <person name="Tang H."/>
            <person name="Rombauts S."/>
            <person name="Zhao P.X."/>
            <person name="Zhou P."/>
            <person name="Barbe V."/>
            <person name="Bardou P."/>
            <person name="Bechner M."/>
            <person name="Bellec A."/>
            <person name="Berger A."/>
            <person name="Berges H."/>
            <person name="Bidwell S."/>
            <person name="Bisseling T."/>
            <person name="Choisne N."/>
            <person name="Couloux A."/>
            <person name="Denny R."/>
            <person name="Deshpande S."/>
            <person name="Dai X."/>
            <person name="Doyle J.J."/>
            <person name="Dudez A.M."/>
            <person name="Farmer A.D."/>
            <person name="Fouteau S."/>
            <person name="Franken C."/>
            <person name="Gibelin C."/>
            <person name="Gish J."/>
            <person name="Goldstein S."/>
            <person name="Gonzalez A.J."/>
            <person name="Green P.J."/>
            <person name="Hallab A."/>
            <person name="Hartog M."/>
            <person name="Hua A."/>
            <person name="Humphray S.J."/>
            <person name="Jeong D.H."/>
            <person name="Jing Y."/>
            <person name="Jocker A."/>
            <person name="Kenton S.M."/>
            <person name="Kim D.J."/>
            <person name="Klee K."/>
            <person name="Lai H."/>
            <person name="Lang C."/>
            <person name="Lin S."/>
            <person name="Macmil S.L."/>
            <person name="Magdelenat G."/>
            <person name="Matthews L."/>
            <person name="McCorrison J."/>
            <person name="Monaghan E.L."/>
            <person name="Mun J.H."/>
            <person name="Najar F.Z."/>
            <person name="Nicholson C."/>
            <person name="Noirot C."/>
            <person name="O'Bleness M."/>
            <person name="Paule C.R."/>
            <person name="Poulain J."/>
            <person name="Prion F."/>
            <person name="Qin B."/>
            <person name="Qu C."/>
            <person name="Retzel E.F."/>
            <person name="Riddle C."/>
            <person name="Sallet E."/>
            <person name="Samain S."/>
            <person name="Samson N."/>
            <person name="Sanders I."/>
            <person name="Saurat O."/>
            <person name="Scarpelli C."/>
            <person name="Schiex T."/>
            <person name="Segurens B."/>
            <person name="Severin A.J."/>
            <person name="Sherrier D.J."/>
            <person name="Shi R."/>
            <person name="Sims S."/>
            <person name="Singer S.R."/>
            <person name="Sinharoy S."/>
            <person name="Sterck L."/>
            <person name="Viollet A."/>
            <person name="Wang B.B."/>
            <person name="Wang K."/>
            <person name="Wang M."/>
            <person name="Wang X."/>
            <person name="Warfsmann J."/>
            <person name="Weissenbach J."/>
            <person name="White D.D."/>
            <person name="White J.D."/>
            <person name="Wiley G.B."/>
            <person name="Wincker P."/>
            <person name="Xing Y."/>
            <person name="Yang L."/>
            <person name="Yao Z."/>
            <person name="Ying F."/>
            <person name="Zhai J."/>
            <person name="Zhou L."/>
            <person name="Zuber A."/>
            <person name="Denarie J."/>
            <person name="Dixon R.A."/>
            <person name="May G.D."/>
            <person name="Schwartz D.C."/>
            <person name="Rogers J."/>
            <person name="Quetier F."/>
            <person name="Town C.D."/>
            <person name="Roe B.A."/>
        </authorList>
    </citation>
    <scope>NUCLEOTIDE SEQUENCE [LARGE SCALE GENOMIC DNA]</scope>
    <source>
        <strain evidence="1">A17</strain>
        <strain evidence="2 3">cv. Jemalong A17</strain>
    </source>
</reference>
<reference evidence="1 3" key="2">
    <citation type="journal article" date="2014" name="BMC Genomics">
        <title>An improved genome release (version Mt4.0) for the model legume Medicago truncatula.</title>
        <authorList>
            <person name="Tang H."/>
            <person name="Krishnakumar V."/>
            <person name="Bidwell S."/>
            <person name="Rosen B."/>
            <person name="Chan A."/>
            <person name="Zhou S."/>
            <person name="Gentzbittel L."/>
            <person name="Childs K.L."/>
            <person name="Yandell M."/>
            <person name="Gundlach H."/>
            <person name="Mayer K.F."/>
            <person name="Schwartz D.C."/>
            <person name="Town C.D."/>
        </authorList>
    </citation>
    <scope>GENOME REANNOTATION</scope>
    <source>
        <strain evidence="2 3">cv. Jemalong A17</strain>
    </source>
</reference>
<dbReference type="Proteomes" id="UP000002051">
    <property type="component" value="Chromosome 2"/>
</dbReference>
<dbReference type="EMBL" id="CM001218">
    <property type="protein sequence ID" value="AES65427.1"/>
    <property type="molecule type" value="Genomic_DNA"/>
</dbReference>
<keyword evidence="3" id="KW-1185">Reference proteome</keyword>
<dbReference type="EnsemblPlants" id="AES65427">
    <property type="protein sequence ID" value="AES65427"/>
    <property type="gene ID" value="MTR_2g039310"/>
</dbReference>
<organism evidence="1 3">
    <name type="scientific">Medicago truncatula</name>
    <name type="common">Barrel medic</name>
    <name type="synonym">Medicago tribuloides</name>
    <dbReference type="NCBI Taxonomy" id="3880"/>
    <lineage>
        <taxon>Eukaryota</taxon>
        <taxon>Viridiplantae</taxon>
        <taxon>Streptophyta</taxon>
        <taxon>Embryophyta</taxon>
        <taxon>Tracheophyta</taxon>
        <taxon>Spermatophyta</taxon>
        <taxon>Magnoliopsida</taxon>
        <taxon>eudicotyledons</taxon>
        <taxon>Gunneridae</taxon>
        <taxon>Pentapetalae</taxon>
        <taxon>rosids</taxon>
        <taxon>fabids</taxon>
        <taxon>Fabales</taxon>
        <taxon>Fabaceae</taxon>
        <taxon>Papilionoideae</taxon>
        <taxon>50 kb inversion clade</taxon>
        <taxon>NPAAA clade</taxon>
        <taxon>Hologalegina</taxon>
        <taxon>IRL clade</taxon>
        <taxon>Trifolieae</taxon>
        <taxon>Medicago</taxon>
    </lineage>
</organism>
<protein>
    <submittedName>
        <fullName evidence="1 2">Uncharacterized protein</fullName>
    </submittedName>
</protein>
<dbReference type="HOGENOM" id="CLU_2945147_0_0_1"/>
<evidence type="ECO:0000313" key="1">
    <source>
        <dbReference type="EMBL" id="AES65427.1"/>
    </source>
</evidence>
<evidence type="ECO:0000313" key="2">
    <source>
        <dbReference type="EnsemblPlants" id="AES65427"/>
    </source>
</evidence>
<name>G7III4_MEDTR</name>
<gene>
    <name evidence="1" type="ordered locus">MTR_2g039310</name>
</gene>
<proteinExistence type="predicted"/>
<sequence length="60" mass="6744">MVPIFNLIKYFCTGIFQPKVIPLSYGSYSHVSVQSSGNMVLIMQTTTSSGMNLERLPFRL</sequence>